<dbReference type="InterPro" id="IPR018490">
    <property type="entry name" value="cNMP-bd_dom_sf"/>
</dbReference>
<proteinExistence type="predicted"/>
<evidence type="ECO:0000256" key="3">
    <source>
        <dbReference type="ARBA" id="ARBA00023163"/>
    </source>
</evidence>
<dbReference type="Gene3D" id="2.60.120.10">
    <property type="entry name" value="Jelly Rolls"/>
    <property type="match status" value="1"/>
</dbReference>
<evidence type="ECO:0000256" key="1">
    <source>
        <dbReference type="ARBA" id="ARBA00023015"/>
    </source>
</evidence>
<dbReference type="CDD" id="cd00038">
    <property type="entry name" value="CAP_ED"/>
    <property type="match status" value="1"/>
</dbReference>
<dbReference type="GO" id="GO:0003700">
    <property type="term" value="F:DNA-binding transcription factor activity"/>
    <property type="evidence" value="ECO:0007669"/>
    <property type="project" value="TreeGrafter"/>
</dbReference>
<dbReference type="PRINTS" id="PR00034">
    <property type="entry name" value="HTHCRP"/>
</dbReference>
<dbReference type="CDD" id="cd00092">
    <property type="entry name" value="HTH_CRP"/>
    <property type="match status" value="1"/>
</dbReference>
<dbReference type="Proteomes" id="UP000321405">
    <property type="component" value="Unassembled WGS sequence"/>
</dbReference>
<evidence type="ECO:0000313" key="6">
    <source>
        <dbReference type="Proteomes" id="UP000321405"/>
    </source>
</evidence>
<protein>
    <recommendedName>
        <fullName evidence="4">HTH crp-type domain-containing protein</fullName>
    </recommendedName>
</protein>
<dbReference type="PANTHER" id="PTHR24567:SF26">
    <property type="entry name" value="REGULATORY PROTEIN YEIL"/>
    <property type="match status" value="1"/>
</dbReference>
<dbReference type="OrthoDB" id="3525895at2"/>
<keyword evidence="6" id="KW-1185">Reference proteome</keyword>
<dbReference type="SMART" id="SM00419">
    <property type="entry name" value="HTH_CRP"/>
    <property type="match status" value="1"/>
</dbReference>
<dbReference type="SUPFAM" id="SSF51206">
    <property type="entry name" value="cAMP-binding domain-like"/>
    <property type="match status" value="1"/>
</dbReference>
<keyword evidence="1" id="KW-0805">Transcription regulation</keyword>
<reference evidence="5 6" key="1">
    <citation type="submission" date="2019-07" db="EMBL/GenBank/DDBJ databases">
        <title>Whole genome shotgun sequence of Swaminathania salitolerans NBRC 104436.</title>
        <authorList>
            <person name="Hosoyama A."/>
            <person name="Uohara A."/>
            <person name="Ohji S."/>
            <person name="Ichikawa N."/>
        </authorList>
    </citation>
    <scope>NUCLEOTIDE SEQUENCE [LARGE SCALE GENOMIC DNA]</scope>
    <source>
        <strain evidence="5 6">NBRC 104436</strain>
    </source>
</reference>
<name>A0A511BMN7_9PROT</name>
<dbReference type="InterPro" id="IPR014710">
    <property type="entry name" value="RmlC-like_jellyroll"/>
</dbReference>
<keyword evidence="2" id="KW-0238">DNA-binding</keyword>
<accession>A0A511BMN7</accession>
<dbReference type="Pfam" id="PF00027">
    <property type="entry name" value="cNMP_binding"/>
    <property type="match status" value="1"/>
</dbReference>
<dbReference type="InterPro" id="IPR050397">
    <property type="entry name" value="Env_Response_Regulators"/>
</dbReference>
<dbReference type="PROSITE" id="PS51063">
    <property type="entry name" value="HTH_CRP_2"/>
    <property type="match status" value="1"/>
</dbReference>
<dbReference type="AlphaFoldDB" id="A0A511BMN7"/>
<comment type="caution">
    <text evidence="5">The sequence shown here is derived from an EMBL/GenBank/DDBJ whole genome shotgun (WGS) entry which is preliminary data.</text>
</comment>
<dbReference type="Pfam" id="PF13545">
    <property type="entry name" value="HTH_Crp_2"/>
    <property type="match status" value="1"/>
</dbReference>
<feature type="domain" description="HTH crp-type" evidence="4">
    <location>
        <begin position="140"/>
        <end position="214"/>
    </location>
</feature>
<dbReference type="PANTHER" id="PTHR24567">
    <property type="entry name" value="CRP FAMILY TRANSCRIPTIONAL REGULATORY PROTEIN"/>
    <property type="match status" value="1"/>
</dbReference>
<dbReference type="SUPFAM" id="SSF46785">
    <property type="entry name" value="Winged helix' DNA-binding domain"/>
    <property type="match status" value="1"/>
</dbReference>
<keyword evidence="3" id="KW-0804">Transcription</keyword>
<sequence length="223" mass="25207">MRHDSELFSDGQVDPGVIKVITEHSTLVRKNAGDKISFNFEDNKILLYVLSGSQKIIQYSENGSDVILDFSGPGSLIGYAELSYKTFSVEFLSATDAYIIPSHIMRSMMQASSSMRNYIMSSMSNRLNHMIDHVACLATFTATQRLAKFLASRRWEGSAPIRHESPIILPMSQRDISTYLGLSRETVTRAFATLNRSSIISMQGYRRIRINDVDRLLHIFQRG</sequence>
<dbReference type="EMBL" id="BJVC01000001">
    <property type="protein sequence ID" value="GEL01133.1"/>
    <property type="molecule type" value="Genomic_DNA"/>
</dbReference>
<dbReference type="GO" id="GO:0005829">
    <property type="term" value="C:cytosol"/>
    <property type="evidence" value="ECO:0007669"/>
    <property type="project" value="TreeGrafter"/>
</dbReference>
<gene>
    <name evidence="5" type="ORF">SSA02_02960</name>
</gene>
<evidence type="ECO:0000256" key="2">
    <source>
        <dbReference type="ARBA" id="ARBA00023125"/>
    </source>
</evidence>
<organism evidence="5 6">
    <name type="scientific">Swaminathania salitolerans</name>
    <dbReference type="NCBI Taxonomy" id="182838"/>
    <lineage>
        <taxon>Bacteria</taxon>
        <taxon>Pseudomonadati</taxon>
        <taxon>Pseudomonadota</taxon>
        <taxon>Alphaproteobacteria</taxon>
        <taxon>Acetobacterales</taxon>
        <taxon>Acetobacteraceae</taxon>
        <taxon>Swaminathania</taxon>
    </lineage>
</organism>
<dbReference type="InterPro" id="IPR036390">
    <property type="entry name" value="WH_DNA-bd_sf"/>
</dbReference>
<evidence type="ECO:0000313" key="5">
    <source>
        <dbReference type="EMBL" id="GEL01133.1"/>
    </source>
</evidence>
<dbReference type="InterPro" id="IPR012318">
    <property type="entry name" value="HTH_CRP"/>
</dbReference>
<dbReference type="GO" id="GO:0003677">
    <property type="term" value="F:DNA binding"/>
    <property type="evidence" value="ECO:0007669"/>
    <property type="project" value="UniProtKB-KW"/>
</dbReference>
<evidence type="ECO:0000259" key="4">
    <source>
        <dbReference type="PROSITE" id="PS51063"/>
    </source>
</evidence>
<dbReference type="InterPro" id="IPR000595">
    <property type="entry name" value="cNMP-bd_dom"/>
</dbReference>
<dbReference type="RefSeq" id="WP_147092140.1">
    <property type="nucleotide sequence ID" value="NZ_BJVC01000001.1"/>
</dbReference>